<proteinExistence type="predicted"/>
<dbReference type="EMBL" id="MFZT01000013">
    <property type="protein sequence ID" value="OGK31614.1"/>
    <property type="molecule type" value="Genomic_DNA"/>
</dbReference>
<protein>
    <submittedName>
        <fullName evidence="1">Uncharacterized protein</fullName>
    </submittedName>
</protein>
<gene>
    <name evidence="1" type="ORF">A3D08_03450</name>
</gene>
<dbReference type="AlphaFoldDB" id="A0A1F7HKM2"/>
<sequence>MPKTPEIGPHLWSFAPPYQKYRVGNHLVGYGPHQEILLCRYPPQPLNREITVQGRWYEIDLGTGDLRNTQGAAVEQVSRNIVIDIAYWFEGSPLLDDYTE</sequence>
<dbReference type="Proteomes" id="UP000178098">
    <property type="component" value="Unassembled WGS sequence"/>
</dbReference>
<name>A0A1F7HKM2_9BACT</name>
<evidence type="ECO:0000313" key="1">
    <source>
        <dbReference type="EMBL" id="OGK31614.1"/>
    </source>
</evidence>
<accession>A0A1F7HKM2</accession>
<evidence type="ECO:0000313" key="2">
    <source>
        <dbReference type="Proteomes" id="UP000178098"/>
    </source>
</evidence>
<comment type="caution">
    <text evidence="1">The sequence shown here is derived from an EMBL/GenBank/DDBJ whole genome shotgun (WGS) entry which is preliminary data.</text>
</comment>
<reference evidence="1 2" key="1">
    <citation type="journal article" date="2016" name="Nat. Commun.">
        <title>Thousands of microbial genomes shed light on interconnected biogeochemical processes in an aquifer system.</title>
        <authorList>
            <person name="Anantharaman K."/>
            <person name="Brown C.T."/>
            <person name="Hug L.A."/>
            <person name="Sharon I."/>
            <person name="Castelle C.J."/>
            <person name="Probst A.J."/>
            <person name="Thomas B.C."/>
            <person name="Singh A."/>
            <person name="Wilkins M.J."/>
            <person name="Karaoz U."/>
            <person name="Brodie E.L."/>
            <person name="Williams K.H."/>
            <person name="Hubbard S.S."/>
            <person name="Banfield J.F."/>
        </authorList>
    </citation>
    <scope>NUCLEOTIDE SEQUENCE [LARGE SCALE GENOMIC DNA]</scope>
</reference>
<organism evidence="1 2">
    <name type="scientific">Candidatus Roizmanbacteria bacterium RIFCSPHIGHO2_02_FULL_43_11</name>
    <dbReference type="NCBI Taxonomy" id="1802043"/>
    <lineage>
        <taxon>Bacteria</taxon>
        <taxon>Candidatus Roizmaniibacteriota</taxon>
    </lineage>
</organism>